<dbReference type="PANTHER" id="PTHR48201:SF12">
    <property type="entry name" value="AMINOTRANSFERASE-LIKE PLANT MOBILE DOMAIN-CONTAINING PROTEIN"/>
    <property type="match status" value="1"/>
</dbReference>
<evidence type="ECO:0000313" key="3">
    <source>
        <dbReference type="EMBL" id="KAI5396732.1"/>
    </source>
</evidence>
<evidence type="ECO:0000313" key="4">
    <source>
        <dbReference type="Proteomes" id="UP001058974"/>
    </source>
</evidence>
<name>A0A9D4W7V3_PEA</name>
<evidence type="ECO:0000259" key="2">
    <source>
        <dbReference type="Pfam" id="PF24924"/>
    </source>
</evidence>
<comment type="caution">
    <text evidence="3">The sequence shown here is derived from an EMBL/GenBank/DDBJ whole genome shotgun (WGS) entry which is preliminary data.</text>
</comment>
<organism evidence="3 4">
    <name type="scientific">Pisum sativum</name>
    <name type="common">Garden pea</name>
    <name type="synonym">Lathyrus oleraceus</name>
    <dbReference type="NCBI Taxonomy" id="3888"/>
    <lineage>
        <taxon>Eukaryota</taxon>
        <taxon>Viridiplantae</taxon>
        <taxon>Streptophyta</taxon>
        <taxon>Embryophyta</taxon>
        <taxon>Tracheophyta</taxon>
        <taxon>Spermatophyta</taxon>
        <taxon>Magnoliopsida</taxon>
        <taxon>eudicotyledons</taxon>
        <taxon>Gunneridae</taxon>
        <taxon>Pentapetalae</taxon>
        <taxon>rosids</taxon>
        <taxon>fabids</taxon>
        <taxon>Fabales</taxon>
        <taxon>Fabaceae</taxon>
        <taxon>Papilionoideae</taxon>
        <taxon>50 kb inversion clade</taxon>
        <taxon>NPAAA clade</taxon>
        <taxon>Hologalegina</taxon>
        <taxon>IRL clade</taxon>
        <taxon>Fabeae</taxon>
        <taxon>Lathyrus</taxon>
    </lineage>
</organism>
<proteinExistence type="predicted"/>
<reference evidence="3 4" key="1">
    <citation type="journal article" date="2022" name="Nat. Genet.">
        <title>Improved pea reference genome and pan-genome highlight genomic features and evolutionary characteristics.</title>
        <authorList>
            <person name="Yang T."/>
            <person name="Liu R."/>
            <person name="Luo Y."/>
            <person name="Hu S."/>
            <person name="Wang D."/>
            <person name="Wang C."/>
            <person name="Pandey M.K."/>
            <person name="Ge S."/>
            <person name="Xu Q."/>
            <person name="Li N."/>
            <person name="Li G."/>
            <person name="Huang Y."/>
            <person name="Saxena R.K."/>
            <person name="Ji Y."/>
            <person name="Li M."/>
            <person name="Yan X."/>
            <person name="He Y."/>
            <person name="Liu Y."/>
            <person name="Wang X."/>
            <person name="Xiang C."/>
            <person name="Varshney R.K."/>
            <person name="Ding H."/>
            <person name="Gao S."/>
            <person name="Zong X."/>
        </authorList>
    </citation>
    <scope>NUCLEOTIDE SEQUENCE [LARGE SCALE GENOMIC DNA]</scope>
    <source>
        <strain evidence="3 4">cv. Zhongwan 6</strain>
    </source>
</reference>
<dbReference type="Proteomes" id="UP001058974">
    <property type="component" value="Chromosome 6"/>
</dbReference>
<gene>
    <name evidence="3" type="ORF">KIW84_062819</name>
</gene>
<feature type="domain" description="DUF7745" evidence="2">
    <location>
        <begin position="50"/>
        <end position="144"/>
    </location>
</feature>
<sequence length="175" mass="19571">MELERRNTKKYTFKCPDLTELKKLGSMIVSPEDFRAQYGRLVGILKTKVEVSDKLPFNGSEKTPTPAAIAEAFHLKTSVVKANFITKGGILGLTSRFLMDKAFIFAEADIYAFEAIFSLLIYGIVLFLNIDDFVDVNVVRIFLIGRIHRSSVGLRGSCPLIKGIYIGMTPPMMLE</sequence>
<dbReference type="InterPro" id="IPR056647">
    <property type="entry name" value="DUF7745"/>
</dbReference>
<keyword evidence="1" id="KW-0472">Membrane</keyword>
<feature type="transmembrane region" description="Helical" evidence="1">
    <location>
        <begin position="110"/>
        <end position="130"/>
    </location>
</feature>
<protein>
    <recommendedName>
        <fullName evidence="2">DUF7745 domain-containing protein</fullName>
    </recommendedName>
</protein>
<keyword evidence="1" id="KW-1133">Transmembrane helix</keyword>
<accession>A0A9D4W7V3</accession>
<dbReference type="EMBL" id="JAMSHJ010000006">
    <property type="protein sequence ID" value="KAI5396732.1"/>
    <property type="molecule type" value="Genomic_DNA"/>
</dbReference>
<dbReference type="Pfam" id="PF24924">
    <property type="entry name" value="DUF7745"/>
    <property type="match status" value="1"/>
</dbReference>
<evidence type="ECO:0000256" key="1">
    <source>
        <dbReference type="SAM" id="Phobius"/>
    </source>
</evidence>
<keyword evidence="1" id="KW-0812">Transmembrane</keyword>
<dbReference type="Gramene" id="Psat06G0281900-T1">
    <property type="protein sequence ID" value="KAI5396732.1"/>
    <property type="gene ID" value="KIW84_062819"/>
</dbReference>
<keyword evidence="4" id="KW-1185">Reference proteome</keyword>
<dbReference type="AlphaFoldDB" id="A0A9D4W7V3"/>
<dbReference type="PANTHER" id="PTHR48201">
    <property type="entry name" value="PROTEIN, PUTATIVE-RELATED"/>
    <property type="match status" value="1"/>
</dbReference>